<feature type="domain" description="Peptidase S33 tripeptidyl aminopeptidase-like C-terminal" evidence="4">
    <location>
        <begin position="480"/>
        <end position="579"/>
    </location>
</feature>
<gene>
    <name evidence="5" type="ORF">PILCRDRAFT_7029</name>
</gene>
<dbReference type="InterPro" id="IPR013595">
    <property type="entry name" value="Pept_S33_TAP-like_C"/>
</dbReference>
<protein>
    <recommendedName>
        <fullName evidence="7">AB hydrolase-1 domain-containing protein</fullName>
    </recommendedName>
</protein>
<dbReference type="Gene3D" id="3.40.50.1820">
    <property type="entry name" value="alpha/beta hydrolase"/>
    <property type="match status" value="1"/>
</dbReference>
<dbReference type="HOGENOM" id="CLU_013364_5_2_1"/>
<dbReference type="AlphaFoldDB" id="A0A0C3FH20"/>
<evidence type="ECO:0000256" key="2">
    <source>
        <dbReference type="ARBA" id="ARBA00022801"/>
    </source>
</evidence>
<evidence type="ECO:0000256" key="1">
    <source>
        <dbReference type="ARBA" id="ARBA00010088"/>
    </source>
</evidence>
<feature type="domain" description="AB hydrolase-1" evidence="3">
    <location>
        <begin position="145"/>
        <end position="315"/>
    </location>
</feature>
<dbReference type="Pfam" id="PF08386">
    <property type="entry name" value="Abhydrolase_4"/>
    <property type="match status" value="1"/>
</dbReference>
<proteinExistence type="inferred from homology"/>
<reference evidence="5 6" key="1">
    <citation type="submission" date="2014-04" db="EMBL/GenBank/DDBJ databases">
        <authorList>
            <consortium name="DOE Joint Genome Institute"/>
            <person name="Kuo A."/>
            <person name="Tarkka M."/>
            <person name="Buscot F."/>
            <person name="Kohler A."/>
            <person name="Nagy L.G."/>
            <person name="Floudas D."/>
            <person name="Copeland A."/>
            <person name="Barry K.W."/>
            <person name="Cichocki N."/>
            <person name="Veneault-Fourrey C."/>
            <person name="LaButti K."/>
            <person name="Lindquist E.A."/>
            <person name="Lipzen A."/>
            <person name="Lundell T."/>
            <person name="Morin E."/>
            <person name="Murat C."/>
            <person name="Sun H."/>
            <person name="Tunlid A."/>
            <person name="Henrissat B."/>
            <person name="Grigoriev I.V."/>
            <person name="Hibbett D.S."/>
            <person name="Martin F."/>
            <person name="Nordberg H.P."/>
            <person name="Cantor M.N."/>
            <person name="Hua S.X."/>
        </authorList>
    </citation>
    <scope>NUCLEOTIDE SEQUENCE [LARGE SCALE GENOMIC DNA]</scope>
    <source>
        <strain evidence="5 6">F 1598</strain>
    </source>
</reference>
<evidence type="ECO:0008006" key="7">
    <source>
        <dbReference type="Google" id="ProtNLM"/>
    </source>
</evidence>
<name>A0A0C3FH20_PILCF</name>
<dbReference type="OrthoDB" id="425534at2759"/>
<accession>A0A0C3FH20</accession>
<dbReference type="PANTHER" id="PTHR43248:SF25">
    <property type="entry name" value="AB HYDROLASE-1 DOMAIN-CONTAINING PROTEIN-RELATED"/>
    <property type="match status" value="1"/>
</dbReference>
<evidence type="ECO:0000259" key="4">
    <source>
        <dbReference type="Pfam" id="PF08386"/>
    </source>
</evidence>
<dbReference type="InterPro" id="IPR051601">
    <property type="entry name" value="Serine_prot/Carboxylest_S33"/>
</dbReference>
<organism evidence="5 6">
    <name type="scientific">Piloderma croceum (strain F 1598)</name>
    <dbReference type="NCBI Taxonomy" id="765440"/>
    <lineage>
        <taxon>Eukaryota</taxon>
        <taxon>Fungi</taxon>
        <taxon>Dikarya</taxon>
        <taxon>Basidiomycota</taxon>
        <taxon>Agaricomycotina</taxon>
        <taxon>Agaricomycetes</taxon>
        <taxon>Agaricomycetidae</taxon>
        <taxon>Atheliales</taxon>
        <taxon>Atheliaceae</taxon>
        <taxon>Piloderma</taxon>
    </lineage>
</organism>
<dbReference type="STRING" id="765440.A0A0C3FH20"/>
<evidence type="ECO:0000313" key="6">
    <source>
        <dbReference type="Proteomes" id="UP000054166"/>
    </source>
</evidence>
<keyword evidence="6" id="KW-1185">Reference proteome</keyword>
<dbReference type="InterPro" id="IPR000073">
    <property type="entry name" value="AB_hydrolase_1"/>
</dbReference>
<comment type="similarity">
    <text evidence="1">Belongs to the peptidase S33 family.</text>
</comment>
<dbReference type="Pfam" id="PF00561">
    <property type="entry name" value="Abhydrolase_1"/>
    <property type="match status" value="1"/>
</dbReference>
<dbReference type="SUPFAM" id="SSF53474">
    <property type="entry name" value="alpha/beta-Hydrolases"/>
    <property type="match status" value="1"/>
</dbReference>
<dbReference type="InterPro" id="IPR029058">
    <property type="entry name" value="AB_hydrolase_fold"/>
</dbReference>
<dbReference type="Proteomes" id="UP000054166">
    <property type="component" value="Unassembled WGS sequence"/>
</dbReference>
<dbReference type="EMBL" id="KN832990">
    <property type="protein sequence ID" value="KIM83615.1"/>
    <property type="molecule type" value="Genomic_DNA"/>
</dbReference>
<dbReference type="GO" id="GO:0016787">
    <property type="term" value="F:hydrolase activity"/>
    <property type="evidence" value="ECO:0007669"/>
    <property type="project" value="UniProtKB-KW"/>
</dbReference>
<dbReference type="PANTHER" id="PTHR43248">
    <property type="entry name" value="2-SUCCINYL-6-HYDROXY-2,4-CYCLOHEXADIENE-1-CARBOXYLATE SYNTHASE"/>
    <property type="match status" value="1"/>
</dbReference>
<keyword evidence="2" id="KW-0378">Hydrolase</keyword>
<reference evidence="6" key="2">
    <citation type="submission" date="2015-01" db="EMBL/GenBank/DDBJ databases">
        <title>Evolutionary Origins and Diversification of the Mycorrhizal Mutualists.</title>
        <authorList>
            <consortium name="DOE Joint Genome Institute"/>
            <consortium name="Mycorrhizal Genomics Consortium"/>
            <person name="Kohler A."/>
            <person name="Kuo A."/>
            <person name="Nagy L.G."/>
            <person name="Floudas D."/>
            <person name="Copeland A."/>
            <person name="Barry K.W."/>
            <person name="Cichocki N."/>
            <person name="Veneault-Fourrey C."/>
            <person name="LaButti K."/>
            <person name="Lindquist E.A."/>
            <person name="Lipzen A."/>
            <person name="Lundell T."/>
            <person name="Morin E."/>
            <person name="Murat C."/>
            <person name="Riley R."/>
            <person name="Ohm R."/>
            <person name="Sun H."/>
            <person name="Tunlid A."/>
            <person name="Henrissat B."/>
            <person name="Grigoriev I.V."/>
            <person name="Hibbett D.S."/>
            <person name="Martin F."/>
        </authorList>
    </citation>
    <scope>NUCLEOTIDE SEQUENCE [LARGE SCALE GENOMIC DNA]</scope>
    <source>
        <strain evidence="6">F 1598</strain>
    </source>
</reference>
<sequence>MDPRPLRNPISINATALSSTGGAVYMTGSTFISARYRRDNHPPTPIHQHRADIESKAKYNVDATSKVYFVLLTDCVSWTTGLWASEAFDWYMLQPSDNITWTDCFGDQKCARLNLPLDHASPEGPKTQIALQMKPATNTTDYKGTIIVSPGSGGSGTDFIQTTGDMIASVLGPNFDILAFDRRGTGATTPLALCFDSDSQLAVWNLRDVTSLNVSDGSIPFARARENVVGERCLGALGGNGKEDLNGTAEEWGLGRFMDTASVATDVLRIVEKLGQEKLQFAGFSFSSVLGQYFAAMYPDKVGRLMVDGVYDATNYRATLWNSNLDSTDAVIASFYSFCHQGGPSSCPLYESTVDQIKARVDHIIHDLTPFSVPFASQGPAVVTTAILENLLLTSIYTPVSLFPMLADVLVAVENNNQTVLGQFVDNFVSYKCNCNDPSPWLRQTQDSQAIDCSDGDPVLDTPAEYETYLEKLSRKSAVAAPFWGRTRLQCAEWKIRAKSRYTGPFSGNTSFPILFVSAAFDPVTPLDNAQAVQKRYPGSGLLVQNSYGHTASSAPSNCTALALRAYFAHGVLPKAGTEAGVTFRYSFGGKYRLVGSAAANVST</sequence>
<dbReference type="InParanoid" id="A0A0C3FH20"/>
<evidence type="ECO:0000313" key="5">
    <source>
        <dbReference type="EMBL" id="KIM83615.1"/>
    </source>
</evidence>
<evidence type="ECO:0000259" key="3">
    <source>
        <dbReference type="Pfam" id="PF00561"/>
    </source>
</evidence>